<feature type="transmembrane region" description="Helical" evidence="9">
    <location>
        <begin position="139"/>
        <end position="159"/>
    </location>
</feature>
<keyword evidence="9" id="KW-0812">Transmembrane</keyword>
<dbReference type="InterPro" id="IPR036890">
    <property type="entry name" value="HATPase_C_sf"/>
</dbReference>
<dbReference type="GO" id="GO:0016020">
    <property type="term" value="C:membrane"/>
    <property type="evidence" value="ECO:0007669"/>
    <property type="project" value="InterPro"/>
</dbReference>
<keyword evidence="7" id="KW-0067">ATP-binding</keyword>
<reference evidence="12 13" key="1">
    <citation type="submission" date="2017-06" db="EMBL/GenBank/DDBJ databases">
        <authorList>
            <person name="Kim H.J."/>
            <person name="Triplett B.A."/>
        </authorList>
    </citation>
    <scope>NUCLEOTIDE SEQUENCE [LARGE SCALE GENOMIC DNA]</scope>
    <source>
        <strain evidence="12 13">DSM 44715</strain>
    </source>
</reference>
<feature type="domain" description="Signal transduction histidine kinase subgroup 3 dimerisation and phosphoacceptor" evidence="11">
    <location>
        <begin position="188"/>
        <end position="253"/>
    </location>
</feature>
<evidence type="ECO:0000313" key="13">
    <source>
        <dbReference type="Proteomes" id="UP000198318"/>
    </source>
</evidence>
<evidence type="ECO:0000313" key="12">
    <source>
        <dbReference type="EMBL" id="SNS51275.1"/>
    </source>
</evidence>
<dbReference type="GO" id="GO:0000155">
    <property type="term" value="F:phosphorelay sensor kinase activity"/>
    <property type="evidence" value="ECO:0007669"/>
    <property type="project" value="InterPro"/>
</dbReference>
<evidence type="ECO:0000259" key="10">
    <source>
        <dbReference type="Pfam" id="PF02518"/>
    </source>
</evidence>
<evidence type="ECO:0000256" key="1">
    <source>
        <dbReference type="ARBA" id="ARBA00000085"/>
    </source>
</evidence>
<evidence type="ECO:0000256" key="6">
    <source>
        <dbReference type="ARBA" id="ARBA00022777"/>
    </source>
</evidence>
<dbReference type="SUPFAM" id="SSF55874">
    <property type="entry name" value="ATPase domain of HSP90 chaperone/DNA topoisomerase II/histidine kinase"/>
    <property type="match status" value="1"/>
</dbReference>
<keyword evidence="5" id="KW-0547">Nucleotide-binding</keyword>
<evidence type="ECO:0000256" key="7">
    <source>
        <dbReference type="ARBA" id="ARBA00022840"/>
    </source>
</evidence>
<gene>
    <name evidence="12" type="ORF">SAMN05443665_1005135</name>
</gene>
<organism evidence="12 13">
    <name type="scientific">Actinomadura meyerae</name>
    <dbReference type="NCBI Taxonomy" id="240840"/>
    <lineage>
        <taxon>Bacteria</taxon>
        <taxon>Bacillati</taxon>
        <taxon>Actinomycetota</taxon>
        <taxon>Actinomycetes</taxon>
        <taxon>Streptosporangiales</taxon>
        <taxon>Thermomonosporaceae</taxon>
        <taxon>Actinomadura</taxon>
    </lineage>
</organism>
<evidence type="ECO:0000256" key="5">
    <source>
        <dbReference type="ARBA" id="ARBA00022741"/>
    </source>
</evidence>
<dbReference type="PANTHER" id="PTHR24421:SF10">
    <property type="entry name" value="NITRATE_NITRITE SENSOR PROTEIN NARQ"/>
    <property type="match status" value="1"/>
</dbReference>
<keyword evidence="8" id="KW-0902">Two-component regulatory system</keyword>
<feature type="transmembrane region" description="Helical" evidence="9">
    <location>
        <begin position="108"/>
        <end position="127"/>
    </location>
</feature>
<dbReference type="CDD" id="cd16917">
    <property type="entry name" value="HATPase_UhpB-NarQ-NarX-like"/>
    <property type="match status" value="1"/>
</dbReference>
<feature type="transmembrane region" description="Helical" evidence="9">
    <location>
        <begin position="83"/>
        <end position="101"/>
    </location>
</feature>
<keyword evidence="3" id="KW-0597">Phosphoprotein</keyword>
<evidence type="ECO:0000256" key="9">
    <source>
        <dbReference type="SAM" id="Phobius"/>
    </source>
</evidence>
<evidence type="ECO:0000256" key="4">
    <source>
        <dbReference type="ARBA" id="ARBA00022679"/>
    </source>
</evidence>
<sequence length="395" mass="39700">MDAPALRKAGAEAALAAAAVAPALIDQATTDTSAAAWTALGGYGAVALGCLALRRHRPLTAFGVLLAVLAAVQVIAASAEVKLSGLTVLPVAFALYAAGAYSAPRRSAAALLLGAALVAGGLAANHLTAPEGWRGGTDVLAYVAALPVAWALGVAARGHRGMLLAAERRAEDARREQHLLAERAAAAERVRIARDMHDVVAHSLTLLVVHAETVRARSGELPPWARERVDAMASAGRQATGEMRELLRVLRDGGTAAAPRAPAPTLAALPALVDDARTAGNPTSLTVTGDVADLPGNVQLTGYRVVQEGLANARRHAPGAEVAVRVDVEGPGVRIEVGSGAPAGDAPAAPGAGIGLPGLRERLAALGGALDAGATPGGGFRVAATIPLGARDAVR</sequence>
<dbReference type="EC" id="2.7.13.3" evidence="2"/>
<dbReference type="OrthoDB" id="227596at2"/>
<dbReference type="Pfam" id="PF07730">
    <property type="entry name" value="HisKA_3"/>
    <property type="match status" value="1"/>
</dbReference>
<dbReference type="Gene3D" id="3.30.565.10">
    <property type="entry name" value="Histidine kinase-like ATPase, C-terminal domain"/>
    <property type="match status" value="1"/>
</dbReference>
<keyword evidence="6 12" id="KW-0418">Kinase</keyword>
<dbReference type="PANTHER" id="PTHR24421">
    <property type="entry name" value="NITRATE/NITRITE SENSOR PROTEIN NARX-RELATED"/>
    <property type="match status" value="1"/>
</dbReference>
<dbReference type="Gene3D" id="1.20.5.1930">
    <property type="match status" value="1"/>
</dbReference>
<evidence type="ECO:0000256" key="8">
    <source>
        <dbReference type="ARBA" id="ARBA00023012"/>
    </source>
</evidence>
<proteinExistence type="predicted"/>
<evidence type="ECO:0000256" key="2">
    <source>
        <dbReference type="ARBA" id="ARBA00012438"/>
    </source>
</evidence>
<evidence type="ECO:0000259" key="11">
    <source>
        <dbReference type="Pfam" id="PF07730"/>
    </source>
</evidence>
<keyword evidence="9" id="KW-0472">Membrane</keyword>
<dbReference type="GO" id="GO:0046983">
    <property type="term" value="F:protein dimerization activity"/>
    <property type="evidence" value="ECO:0007669"/>
    <property type="project" value="InterPro"/>
</dbReference>
<dbReference type="Proteomes" id="UP000198318">
    <property type="component" value="Unassembled WGS sequence"/>
</dbReference>
<evidence type="ECO:0000256" key="3">
    <source>
        <dbReference type="ARBA" id="ARBA00022553"/>
    </source>
</evidence>
<dbReference type="InterPro" id="IPR050482">
    <property type="entry name" value="Sensor_HK_TwoCompSys"/>
</dbReference>
<dbReference type="GO" id="GO:0005524">
    <property type="term" value="F:ATP binding"/>
    <property type="evidence" value="ECO:0007669"/>
    <property type="project" value="UniProtKB-KW"/>
</dbReference>
<dbReference type="AlphaFoldDB" id="A0A239F360"/>
<dbReference type="Pfam" id="PF02518">
    <property type="entry name" value="HATPase_c"/>
    <property type="match status" value="1"/>
</dbReference>
<keyword evidence="4" id="KW-0808">Transferase</keyword>
<feature type="transmembrane region" description="Helical" evidence="9">
    <location>
        <begin position="35"/>
        <end position="53"/>
    </location>
</feature>
<keyword evidence="9" id="KW-1133">Transmembrane helix</keyword>
<keyword evidence="13" id="KW-1185">Reference proteome</keyword>
<dbReference type="EMBL" id="FZOR01000005">
    <property type="protein sequence ID" value="SNS51275.1"/>
    <property type="molecule type" value="Genomic_DNA"/>
</dbReference>
<dbReference type="InterPro" id="IPR003594">
    <property type="entry name" value="HATPase_dom"/>
</dbReference>
<feature type="domain" description="Histidine kinase/HSP90-like ATPase" evidence="10">
    <location>
        <begin position="303"/>
        <end position="388"/>
    </location>
</feature>
<protein>
    <recommendedName>
        <fullName evidence="2">histidine kinase</fullName>
        <ecNumber evidence="2">2.7.13.3</ecNumber>
    </recommendedName>
</protein>
<feature type="transmembrane region" description="Helical" evidence="9">
    <location>
        <begin position="60"/>
        <end position="77"/>
    </location>
</feature>
<comment type="catalytic activity">
    <reaction evidence="1">
        <text>ATP + protein L-histidine = ADP + protein N-phospho-L-histidine.</text>
        <dbReference type="EC" id="2.7.13.3"/>
    </reaction>
</comment>
<name>A0A239F360_9ACTN</name>
<dbReference type="InterPro" id="IPR011712">
    <property type="entry name" value="Sig_transdc_His_kin_sub3_dim/P"/>
</dbReference>
<accession>A0A239F360</accession>